<evidence type="ECO:0000313" key="3">
    <source>
        <dbReference type="Proteomes" id="UP001266305"/>
    </source>
</evidence>
<evidence type="ECO:0000256" key="1">
    <source>
        <dbReference type="SAM" id="MobiDB-lite"/>
    </source>
</evidence>
<evidence type="ECO:0000313" key="2">
    <source>
        <dbReference type="EMBL" id="KAK2119138.1"/>
    </source>
</evidence>
<organism evidence="2 3">
    <name type="scientific">Saguinus oedipus</name>
    <name type="common">Cotton-top tamarin</name>
    <name type="synonym">Oedipomidas oedipus</name>
    <dbReference type="NCBI Taxonomy" id="9490"/>
    <lineage>
        <taxon>Eukaryota</taxon>
        <taxon>Metazoa</taxon>
        <taxon>Chordata</taxon>
        <taxon>Craniata</taxon>
        <taxon>Vertebrata</taxon>
        <taxon>Euteleostomi</taxon>
        <taxon>Mammalia</taxon>
        <taxon>Eutheria</taxon>
        <taxon>Euarchontoglires</taxon>
        <taxon>Primates</taxon>
        <taxon>Haplorrhini</taxon>
        <taxon>Platyrrhini</taxon>
        <taxon>Cebidae</taxon>
        <taxon>Callitrichinae</taxon>
        <taxon>Saguinus</taxon>
    </lineage>
</organism>
<gene>
    <name evidence="2" type="ORF">P7K49_000524</name>
</gene>
<keyword evidence="3" id="KW-1185">Reference proteome</keyword>
<proteinExistence type="predicted"/>
<comment type="caution">
    <text evidence="2">The sequence shown here is derived from an EMBL/GenBank/DDBJ whole genome shotgun (WGS) entry which is preliminary data.</text>
</comment>
<feature type="region of interest" description="Disordered" evidence="1">
    <location>
        <begin position="108"/>
        <end position="132"/>
    </location>
</feature>
<accession>A0ABQ9WEF6</accession>
<dbReference type="EMBL" id="JASSZA010000001">
    <property type="protein sequence ID" value="KAK2119138.1"/>
    <property type="molecule type" value="Genomic_DNA"/>
</dbReference>
<dbReference type="Proteomes" id="UP001266305">
    <property type="component" value="Unassembled WGS sequence"/>
</dbReference>
<sequence>MRTLVLWQRERHLLVLLECPETEAGPGPSSNPSTDLLCPWVGQDPSLGTGLCGWPVLTLWAIVASRHVPEWPAPMCQNGQPLCARRELPPGNSSRETRVAYPMVVSQSEQVQGHGGDEASLGSGSLGSAMCSKVDTSRVQRLLGSGS</sequence>
<reference evidence="2 3" key="1">
    <citation type="submission" date="2023-05" db="EMBL/GenBank/DDBJ databases">
        <title>B98-5 Cell Line De Novo Hybrid Assembly: An Optical Mapping Approach.</title>
        <authorList>
            <person name="Kananen K."/>
            <person name="Auerbach J.A."/>
            <person name="Kautto E."/>
            <person name="Blachly J.S."/>
        </authorList>
    </citation>
    <scope>NUCLEOTIDE SEQUENCE [LARGE SCALE GENOMIC DNA]</scope>
    <source>
        <strain evidence="2">B95-8</strain>
        <tissue evidence="2">Cell line</tissue>
    </source>
</reference>
<protein>
    <submittedName>
        <fullName evidence="2">Uncharacterized protein</fullName>
    </submittedName>
</protein>
<name>A0ABQ9WEF6_SAGOE</name>